<comment type="caution">
    <text evidence="11">The sequence shown here is derived from an EMBL/GenBank/DDBJ whole genome shotgun (WGS) entry which is preliminary data.</text>
</comment>
<dbReference type="GO" id="GO:0016787">
    <property type="term" value="F:hydrolase activity"/>
    <property type="evidence" value="ECO:0007669"/>
    <property type="project" value="UniProtKB-KW"/>
</dbReference>
<keyword evidence="2 7" id="KW-0378">Hydrolase</keyword>
<organism evidence="11 12">
    <name type="scientific">Candidatus Gallilactobacillus intestinavium</name>
    <dbReference type="NCBI Taxonomy" id="2840838"/>
    <lineage>
        <taxon>Bacteria</taxon>
        <taxon>Bacillati</taxon>
        <taxon>Bacillota</taxon>
        <taxon>Bacilli</taxon>
        <taxon>Lactobacillales</taxon>
        <taxon>Lactobacillaceae</taxon>
        <taxon>Lactobacillaceae incertae sedis</taxon>
        <taxon>Candidatus Gallilactobacillus</taxon>
    </lineage>
</organism>
<evidence type="ECO:0000313" key="12">
    <source>
        <dbReference type="Proteomes" id="UP000823614"/>
    </source>
</evidence>
<dbReference type="GO" id="GO:0003724">
    <property type="term" value="F:RNA helicase activity"/>
    <property type="evidence" value="ECO:0007669"/>
    <property type="project" value="InterPro"/>
</dbReference>
<dbReference type="GO" id="GO:0005829">
    <property type="term" value="C:cytosol"/>
    <property type="evidence" value="ECO:0007669"/>
    <property type="project" value="TreeGrafter"/>
</dbReference>
<dbReference type="InterPro" id="IPR000629">
    <property type="entry name" value="RNA-helicase_DEAD-box_CS"/>
</dbReference>
<dbReference type="InterPro" id="IPR027417">
    <property type="entry name" value="P-loop_NTPase"/>
</dbReference>
<evidence type="ECO:0000256" key="3">
    <source>
        <dbReference type="ARBA" id="ARBA00022806"/>
    </source>
</evidence>
<evidence type="ECO:0000259" key="8">
    <source>
        <dbReference type="PROSITE" id="PS51192"/>
    </source>
</evidence>
<gene>
    <name evidence="11" type="ORF">IAA89_06565</name>
</gene>
<feature type="short sequence motif" description="Q motif" evidence="6">
    <location>
        <begin position="1"/>
        <end position="29"/>
    </location>
</feature>
<dbReference type="InterPro" id="IPR050079">
    <property type="entry name" value="DEAD_box_RNA_helicase"/>
</dbReference>
<dbReference type="EMBL" id="JADIMP010000103">
    <property type="protein sequence ID" value="MBO8442068.1"/>
    <property type="molecule type" value="Genomic_DNA"/>
</dbReference>
<name>A0A9D9H9V0_9LACO</name>
<dbReference type="InterPro" id="IPR014014">
    <property type="entry name" value="RNA_helicase_DEAD_Q_motif"/>
</dbReference>
<dbReference type="PROSITE" id="PS51194">
    <property type="entry name" value="HELICASE_CTER"/>
    <property type="match status" value="1"/>
</dbReference>
<dbReference type="SMART" id="SM00490">
    <property type="entry name" value="HELICc"/>
    <property type="match status" value="1"/>
</dbReference>
<evidence type="ECO:0000259" key="9">
    <source>
        <dbReference type="PROSITE" id="PS51194"/>
    </source>
</evidence>
<keyword evidence="1 7" id="KW-0547">Nucleotide-binding</keyword>
<evidence type="ECO:0000256" key="4">
    <source>
        <dbReference type="ARBA" id="ARBA00022840"/>
    </source>
</evidence>
<dbReference type="PROSITE" id="PS51195">
    <property type="entry name" value="Q_MOTIF"/>
    <property type="match status" value="1"/>
</dbReference>
<dbReference type="InterPro" id="IPR001650">
    <property type="entry name" value="Helicase_C-like"/>
</dbReference>
<keyword evidence="4 7" id="KW-0067">ATP-binding</keyword>
<dbReference type="GO" id="GO:0005524">
    <property type="term" value="F:ATP binding"/>
    <property type="evidence" value="ECO:0007669"/>
    <property type="project" value="UniProtKB-KW"/>
</dbReference>
<dbReference type="Proteomes" id="UP000823614">
    <property type="component" value="Unassembled WGS sequence"/>
</dbReference>
<dbReference type="Pfam" id="PF00270">
    <property type="entry name" value="DEAD"/>
    <property type="match status" value="1"/>
</dbReference>
<dbReference type="AlphaFoldDB" id="A0A9D9H9V0"/>
<dbReference type="CDD" id="cd00268">
    <property type="entry name" value="DEADc"/>
    <property type="match status" value="1"/>
</dbReference>
<feature type="domain" description="Helicase C-terminal" evidence="9">
    <location>
        <begin position="212"/>
        <end position="372"/>
    </location>
</feature>
<reference evidence="11" key="2">
    <citation type="journal article" date="2021" name="PeerJ">
        <title>Extensive microbial diversity within the chicken gut microbiome revealed by metagenomics and culture.</title>
        <authorList>
            <person name="Gilroy R."/>
            <person name="Ravi A."/>
            <person name="Getino M."/>
            <person name="Pursley I."/>
            <person name="Horton D.L."/>
            <person name="Alikhan N.F."/>
            <person name="Baker D."/>
            <person name="Gharbi K."/>
            <person name="Hall N."/>
            <person name="Watson M."/>
            <person name="Adriaenssens E.M."/>
            <person name="Foster-Nyarko E."/>
            <person name="Jarju S."/>
            <person name="Secka A."/>
            <person name="Antonio M."/>
            <person name="Oren A."/>
            <person name="Chaudhuri R.R."/>
            <person name="La Ragione R."/>
            <person name="Hildebrand F."/>
            <person name="Pallen M.J."/>
        </authorList>
    </citation>
    <scope>NUCLEOTIDE SEQUENCE</scope>
    <source>
        <strain evidence="11">C6-149</strain>
    </source>
</reference>
<dbReference type="InterPro" id="IPR014001">
    <property type="entry name" value="Helicase_ATP-bd"/>
</dbReference>
<protein>
    <submittedName>
        <fullName evidence="11">DEAD/DEAH box helicase</fullName>
    </submittedName>
</protein>
<dbReference type="PROSITE" id="PS51192">
    <property type="entry name" value="HELICASE_ATP_BIND_1"/>
    <property type="match status" value="1"/>
</dbReference>
<evidence type="ECO:0000313" key="11">
    <source>
        <dbReference type="EMBL" id="MBO8442068.1"/>
    </source>
</evidence>
<keyword evidence="3 7" id="KW-0347">Helicase</keyword>
<dbReference type="PANTHER" id="PTHR47959:SF1">
    <property type="entry name" value="ATP-DEPENDENT RNA HELICASE DBPA"/>
    <property type="match status" value="1"/>
</dbReference>
<accession>A0A9D9H9V0</accession>
<dbReference type="PANTHER" id="PTHR47959">
    <property type="entry name" value="ATP-DEPENDENT RNA HELICASE RHLE-RELATED"/>
    <property type="match status" value="1"/>
</dbReference>
<evidence type="ECO:0000256" key="1">
    <source>
        <dbReference type="ARBA" id="ARBA00022741"/>
    </source>
</evidence>
<dbReference type="Pfam" id="PF00271">
    <property type="entry name" value="Helicase_C"/>
    <property type="match status" value="1"/>
</dbReference>
<proteinExistence type="inferred from homology"/>
<evidence type="ECO:0000256" key="7">
    <source>
        <dbReference type="RuleBase" id="RU000492"/>
    </source>
</evidence>
<sequence>MKFSQLGLRKELLKSIKQLGYNRLTSIQEKALPDLLNKRDVLLKAQTGTGKTATFGISLLNNVNFEKHLQALIIVPTRELAVQISQELKLLGKLLQVNVQAIYGGVDIRHQIVKLKNKPQIVVGTPGRILDHINRHTLKLSNVNYLVVDEADEILKMGFIDDLEKIFNKIPSLLQTIFLSATLSTKLEKITNKFQHNPIFIEDKSKFSIPNTINQFYLKLTETEKFATLVYLLDLHDVAKNIIFCNTKIRAKDLVYNLFKYGFNAVELSGSISQRQRLEIIQKFEAGKIEFLVCTDVASRGIDISNVSYVYNYDFPESIEGYVHRIGRTGRLNNTGVSISFVTDIDLRIFNQVQRNFSQNLSIIKKPDKNIVLQSRIDKLLKNIDLNDEYPINKAFLDTAGNLLLNHDSKKLVAVLLASLIPYRKGIKKIIINKGNHSHDRRNRN</sequence>
<evidence type="ECO:0000259" key="10">
    <source>
        <dbReference type="PROSITE" id="PS51195"/>
    </source>
</evidence>
<dbReference type="SUPFAM" id="SSF52540">
    <property type="entry name" value="P-loop containing nucleoside triphosphate hydrolases"/>
    <property type="match status" value="1"/>
</dbReference>
<evidence type="ECO:0000256" key="2">
    <source>
        <dbReference type="ARBA" id="ARBA00022801"/>
    </source>
</evidence>
<dbReference type="PROSITE" id="PS00039">
    <property type="entry name" value="DEAD_ATP_HELICASE"/>
    <property type="match status" value="1"/>
</dbReference>
<dbReference type="InterPro" id="IPR011545">
    <property type="entry name" value="DEAD/DEAH_box_helicase_dom"/>
</dbReference>
<evidence type="ECO:0000256" key="6">
    <source>
        <dbReference type="PROSITE-ProRule" id="PRU00552"/>
    </source>
</evidence>
<feature type="domain" description="Helicase ATP-binding" evidence="8">
    <location>
        <begin position="32"/>
        <end position="201"/>
    </location>
</feature>
<dbReference type="GO" id="GO:0003676">
    <property type="term" value="F:nucleic acid binding"/>
    <property type="evidence" value="ECO:0007669"/>
    <property type="project" value="InterPro"/>
</dbReference>
<reference evidence="11" key="1">
    <citation type="submission" date="2020-10" db="EMBL/GenBank/DDBJ databases">
        <authorList>
            <person name="Gilroy R."/>
        </authorList>
    </citation>
    <scope>NUCLEOTIDE SEQUENCE</scope>
    <source>
        <strain evidence="11">C6-149</strain>
    </source>
</reference>
<dbReference type="InterPro" id="IPR044742">
    <property type="entry name" value="DEAD/DEAH_RhlB"/>
</dbReference>
<evidence type="ECO:0000256" key="5">
    <source>
        <dbReference type="ARBA" id="ARBA00038437"/>
    </source>
</evidence>
<feature type="domain" description="DEAD-box RNA helicase Q" evidence="10">
    <location>
        <begin position="1"/>
        <end position="29"/>
    </location>
</feature>
<dbReference type="SMART" id="SM00487">
    <property type="entry name" value="DEXDc"/>
    <property type="match status" value="1"/>
</dbReference>
<dbReference type="CDD" id="cd18787">
    <property type="entry name" value="SF2_C_DEAD"/>
    <property type="match status" value="1"/>
</dbReference>
<dbReference type="Gene3D" id="3.40.50.300">
    <property type="entry name" value="P-loop containing nucleotide triphosphate hydrolases"/>
    <property type="match status" value="2"/>
</dbReference>
<comment type="similarity">
    <text evidence="5 7">Belongs to the DEAD box helicase family.</text>
</comment>